<evidence type="ECO:0000256" key="2">
    <source>
        <dbReference type="SAM" id="MobiDB-lite"/>
    </source>
</evidence>
<feature type="transmembrane region" description="Helical" evidence="3">
    <location>
        <begin position="151"/>
        <end position="176"/>
    </location>
</feature>
<dbReference type="PROSITE" id="PS50846">
    <property type="entry name" value="HMA_2"/>
    <property type="match status" value="1"/>
</dbReference>
<dbReference type="PROSITE" id="PS01047">
    <property type="entry name" value="HMA_1"/>
    <property type="match status" value="1"/>
</dbReference>
<feature type="transmembrane region" description="Helical" evidence="3">
    <location>
        <begin position="108"/>
        <end position="131"/>
    </location>
</feature>
<dbReference type="InterPro" id="IPR006121">
    <property type="entry name" value="HMA_dom"/>
</dbReference>
<gene>
    <name evidence="5" type="ORF">KQI86_08055</name>
</gene>
<keyword evidence="3" id="KW-1133">Transmembrane helix</keyword>
<evidence type="ECO:0000256" key="1">
    <source>
        <dbReference type="ARBA" id="ARBA00022723"/>
    </source>
</evidence>
<feature type="transmembrane region" description="Helical" evidence="3">
    <location>
        <begin position="77"/>
        <end position="96"/>
    </location>
</feature>
<dbReference type="InterPro" id="IPR039447">
    <property type="entry name" value="UreH-like_TM_dom"/>
</dbReference>
<dbReference type="Pfam" id="PF13386">
    <property type="entry name" value="DsbD_2"/>
    <property type="match status" value="1"/>
</dbReference>
<keyword evidence="6" id="KW-1185">Reference proteome</keyword>
<evidence type="ECO:0000256" key="3">
    <source>
        <dbReference type="SAM" id="Phobius"/>
    </source>
</evidence>
<reference evidence="5 6" key="1">
    <citation type="submission" date="2021-06" db="EMBL/GenBank/DDBJ databases">
        <authorList>
            <person name="Sun Q."/>
            <person name="Li D."/>
        </authorList>
    </citation>
    <scope>NUCLEOTIDE SEQUENCE [LARGE SCALE GENOMIC DNA]</scope>
    <source>
        <strain evidence="5 6">MSJ-11</strain>
    </source>
</reference>
<evidence type="ECO:0000313" key="5">
    <source>
        <dbReference type="EMBL" id="MBU5484280.1"/>
    </source>
</evidence>
<sequence length="608" mass="65413">MIIKKEKIKVFDMTCTSCETRVERAIKKLDGVLDVKVSYSNQSAEVVYDSDLCNLFEIKNAINRAGYSTQSSNDYKFMGILIMVAAVVLLGLNTSGFDMESKLNNASYAVLFIVGVFTSIHCVGMCGGIMLSQSLSKESKNKFEAITPAILYNLGRVISYTILGGIVGALGSVFSLTITTKAIIQIFAGAFMIIMGFNMAGFSFFRKFQLKLPKAVCKTKNNSGSPFIVGILNGLMPCGPLQTMQLFALGTGSAVKGALSMFMFSIGTVPLMLTFGALSGLLSKGYTKKILKFSGVLIIVLGLIMGNRGFVLAGIDINPLNALTSRSKGFLNKNSSDSSGENVAKATIKDGVQIINMTVSNKGYTPNSFYVQKGIPVKWIINGEQINSCNNAIVAQSLNIEKKIKSGENIIEFTPGDKDINFSCWMGMIPGVIKVVDKLEDVDTSVPDPSLPAPSTGPSCCARPIDENSDSEVSNSSSIYGDDLSIIPTEALVNKAEVLENYQSAKFKGTGYELQPLIVVTGNSTKTKLTFDLAAFDNAEGEYRIIDATTGNTATSFTGKKGVNEIEFNPKKAGGYAILKDDALLGIIEVVDDLNNTDIQSVRDKYLE</sequence>
<keyword evidence="3" id="KW-0812">Transmembrane</keyword>
<feature type="transmembrane region" description="Helical" evidence="3">
    <location>
        <begin position="261"/>
        <end position="282"/>
    </location>
</feature>
<proteinExistence type="predicted"/>
<dbReference type="EMBL" id="JAHLQF010000002">
    <property type="protein sequence ID" value="MBU5484280.1"/>
    <property type="molecule type" value="Genomic_DNA"/>
</dbReference>
<feature type="transmembrane region" description="Helical" evidence="3">
    <location>
        <begin position="294"/>
        <end position="315"/>
    </location>
</feature>
<name>A0ABS6EGY8_9CLOT</name>
<comment type="caution">
    <text evidence="5">The sequence shown here is derived from an EMBL/GenBank/DDBJ whole genome shotgun (WGS) entry which is preliminary data.</text>
</comment>
<evidence type="ECO:0000313" key="6">
    <source>
        <dbReference type="Proteomes" id="UP000726170"/>
    </source>
</evidence>
<organism evidence="5 6">
    <name type="scientific">Clostridium mobile</name>
    <dbReference type="NCBI Taxonomy" id="2841512"/>
    <lineage>
        <taxon>Bacteria</taxon>
        <taxon>Bacillati</taxon>
        <taxon>Bacillota</taxon>
        <taxon>Clostridia</taxon>
        <taxon>Eubacteriales</taxon>
        <taxon>Clostridiaceae</taxon>
        <taxon>Clostridium</taxon>
    </lineage>
</organism>
<dbReference type="PANTHER" id="PTHR42208:SF1">
    <property type="entry name" value="HEAVY METAL TRANSPORTER"/>
    <property type="match status" value="1"/>
</dbReference>
<dbReference type="CDD" id="cd00371">
    <property type="entry name" value="HMA"/>
    <property type="match status" value="1"/>
</dbReference>
<dbReference type="Pfam" id="PF00403">
    <property type="entry name" value="HMA"/>
    <property type="match status" value="1"/>
</dbReference>
<dbReference type="Proteomes" id="UP000726170">
    <property type="component" value="Unassembled WGS sequence"/>
</dbReference>
<keyword evidence="3" id="KW-0472">Membrane</keyword>
<dbReference type="RefSeq" id="WP_216438766.1">
    <property type="nucleotide sequence ID" value="NZ_JAHLQF010000002.1"/>
</dbReference>
<accession>A0ABS6EGY8</accession>
<evidence type="ECO:0000259" key="4">
    <source>
        <dbReference type="PROSITE" id="PS50846"/>
    </source>
</evidence>
<keyword evidence="1" id="KW-0479">Metal-binding</keyword>
<dbReference type="InterPro" id="IPR017969">
    <property type="entry name" value="Heavy-metal-associated_CS"/>
</dbReference>
<dbReference type="PANTHER" id="PTHR42208">
    <property type="entry name" value="HEAVY METAL TRANSPORTER-RELATED"/>
    <property type="match status" value="1"/>
</dbReference>
<feature type="domain" description="HMA" evidence="4">
    <location>
        <begin position="4"/>
        <end position="70"/>
    </location>
</feature>
<protein>
    <submittedName>
        <fullName evidence="5">Sulfite exporter TauE/SafE family protein</fullName>
    </submittedName>
</protein>
<feature type="transmembrane region" description="Helical" evidence="3">
    <location>
        <begin position="226"/>
        <end position="249"/>
    </location>
</feature>
<feature type="region of interest" description="Disordered" evidence="2">
    <location>
        <begin position="445"/>
        <end position="476"/>
    </location>
</feature>
<feature type="transmembrane region" description="Helical" evidence="3">
    <location>
        <begin position="182"/>
        <end position="205"/>
    </location>
</feature>